<dbReference type="InterPro" id="IPR006656">
    <property type="entry name" value="Mopterin_OxRdtase"/>
</dbReference>
<evidence type="ECO:0000256" key="10">
    <source>
        <dbReference type="SAM" id="Phobius"/>
    </source>
</evidence>
<keyword evidence="7" id="KW-0560">Oxidoreductase</keyword>
<comment type="caution">
    <text evidence="12">The sequence shown here is derived from an EMBL/GenBank/DDBJ whole genome shotgun (WGS) entry which is preliminary data.</text>
</comment>
<dbReference type="InterPro" id="IPR009010">
    <property type="entry name" value="Asp_de-COase-like_dom_sf"/>
</dbReference>
<dbReference type="GO" id="GO:0016491">
    <property type="term" value="F:oxidoreductase activity"/>
    <property type="evidence" value="ECO:0007669"/>
    <property type="project" value="UniProtKB-KW"/>
</dbReference>
<reference evidence="13" key="1">
    <citation type="journal article" date="2018" name="Sci. Rep.">
        <title>Lignite coal burning seam in the remote Altai Mountains harbors a hydrogen-driven thermophilic microbial community.</title>
        <authorList>
            <person name="Kadnikov V.V."/>
            <person name="Mardanov A.V."/>
            <person name="Ivasenko D.A."/>
            <person name="Antsiferov D.V."/>
            <person name="Beletsky A.V."/>
            <person name="Karnachuk O.V."/>
            <person name="Ravin N.V."/>
        </authorList>
    </citation>
    <scope>NUCLEOTIDE SEQUENCE [LARGE SCALE GENOMIC DNA]</scope>
</reference>
<evidence type="ECO:0000256" key="8">
    <source>
        <dbReference type="ARBA" id="ARBA00023004"/>
    </source>
</evidence>
<feature type="transmembrane region" description="Helical" evidence="10">
    <location>
        <begin position="21"/>
        <end position="39"/>
    </location>
</feature>
<feature type="domain" description="4Fe-4S Mo/W bis-MGD-type" evidence="11">
    <location>
        <begin position="88"/>
        <end position="174"/>
    </location>
</feature>
<name>A0A2R6XYT2_9BACL</name>
<dbReference type="SMART" id="SM00926">
    <property type="entry name" value="Molybdop_Fe4S4"/>
    <property type="match status" value="1"/>
</dbReference>
<evidence type="ECO:0000313" key="12">
    <source>
        <dbReference type="EMBL" id="PTQ55570.1"/>
    </source>
</evidence>
<dbReference type="PANTHER" id="PTHR43742">
    <property type="entry name" value="TRIMETHYLAMINE-N-OXIDE REDUCTASE"/>
    <property type="match status" value="1"/>
</dbReference>
<dbReference type="CDD" id="cd02780">
    <property type="entry name" value="MopB_CT_Tetrathionate_Arsenate-R"/>
    <property type="match status" value="1"/>
</dbReference>
<keyword evidence="10" id="KW-1133">Transmembrane helix</keyword>
<evidence type="ECO:0000256" key="6">
    <source>
        <dbReference type="ARBA" id="ARBA00022729"/>
    </source>
</evidence>
<dbReference type="InterPro" id="IPR019546">
    <property type="entry name" value="TAT_signal_bac_arc"/>
</dbReference>
<dbReference type="NCBIfam" id="TIGR01409">
    <property type="entry name" value="TAT_signal_seq"/>
    <property type="match status" value="1"/>
</dbReference>
<evidence type="ECO:0000256" key="7">
    <source>
        <dbReference type="ARBA" id="ARBA00023002"/>
    </source>
</evidence>
<keyword evidence="10" id="KW-0472">Membrane</keyword>
<gene>
    <name evidence="12" type="ORF">BSOLF_1878</name>
</gene>
<dbReference type="Proteomes" id="UP000244338">
    <property type="component" value="Unassembled WGS sequence"/>
</dbReference>
<evidence type="ECO:0000256" key="3">
    <source>
        <dbReference type="ARBA" id="ARBA00022485"/>
    </source>
</evidence>
<dbReference type="Gene3D" id="3.30.200.210">
    <property type="match status" value="1"/>
</dbReference>
<evidence type="ECO:0000313" key="13">
    <source>
        <dbReference type="Proteomes" id="UP000244338"/>
    </source>
</evidence>
<evidence type="ECO:0000256" key="9">
    <source>
        <dbReference type="ARBA" id="ARBA00023014"/>
    </source>
</evidence>
<dbReference type="GO" id="GO:0043546">
    <property type="term" value="F:molybdopterin cofactor binding"/>
    <property type="evidence" value="ECO:0007669"/>
    <property type="project" value="InterPro"/>
</dbReference>
<dbReference type="SUPFAM" id="SSF53706">
    <property type="entry name" value="Formate dehydrogenase/DMSO reductase, domains 1-3"/>
    <property type="match status" value="1"/>
</dbReference>
<dbReference type="Gene3D" id="2.40.40.20">
    <property type="match status" value="1"/>
</dbReference>
<evidence type="ECO:0000256" key="2">
    <source>
        <dbReference type="ARBA" id="ARBA00010312"/>
    </source>
</evidence>
<protein>
    <submittedName>
        <fullName evidence="12">Tetrathionate reductase subunit A</fullName>
    </submittedName>
</protein>
<evidence type="ECO:0000259" key="11">
    <source>
        <dbReference type="PROSITE" id="PS51669"/>
    </source>
</evidence>
<dbReference type="InterPro" id="IPR006963">
    <property type="entry name" value="Mopterin_OxRdtase_4Fe-4S_dom"/>
</dbReference>
<dbReference type="InterPro" id="IPR050612">
    <property type="entry name" value="Prok_Mopterin_Oxidored"/>
</dbReference>
<keyword evidence="8" id="KW-0408">Iron</keyword>
<keyword evidence="10" id="KW-0812">Transmembrane</keyword>
<keyword evidence="5" id="KW-0479">Metal-binding</keyword>
<keyword evidence="6" id="KW-0732">Signal</keyword>
<dbReference type="Pfam" id="PF01568">
    <property type="entry name" value="Molydop_binding"/>
    <property type="match status" value="1"/>
</dbReference>
<comment type="cofactor">
    <cofactor evidence="1">
        <name>Mo-bis(molybdopterin guanine dinucleotide)</name>
        <dbReference type="ChEBI" id="CHEBI:60539"/>
    </cofactor>
</comment>
<proteinExistence type="inferred from homology"/>
<evidence type="ECO:0000256" key="4">
    <source>
        <dbReference type="ARBA" id="ARBA00022505"/>
    </source>
</evidence>
<accession>A0A2R6XYT2</accession>
<dbReference type="Gene3D" id="3.40.50.740">
    <property type="match status" value="1"/>
</dbReference>
<dbReference type="PROSITE" id="PS51318">
    <property type="entry name" value="TAT"/>
    <property type="match status" value="1"/>
</dbReference>
<dbReference type="EMBL" id="PEBX01000097">
    <property type="protein sequence ID" value="PTQ55570.1"/>
    <property type="molecule type" value="Genomic_DNA"/>
</dbReference>
<evidence type="ECO:0000256" key="1">
    <source>
        <dbReference type="ARBA" id="ARBA00001942"/>
    </source>
</evidence>
<dbReference type="Pfam" id="PF00384">
    <property type="entry name" value="Molybdopterin"/>
    <property type="match status" value="1"/>
</dbReference>
<dbReference type="InterPro" id="IPR037946">
    <property type="entry name" value="MopB_CT_Tetrathionate"/>
</dbReference>
<dbReference type="Gene3D" id="3.40.228.10">
    <property type="entry name" value="Dimethylsulfoxide Reductase, domain 2"/>
    <property type="match status" value="1"/>
</dbReference>
<dbReference type="SUPFAM" id="SSF50692">
    <property type="entry name" value="ADC-like"/>
    <property type="match status" value="1"/>
</dbReference>
<dbReference type="PROSITE" id="PS51669">
    <property type="entry name" value="4FE4S_MOW_BIS_MGD"/>
    <property type="match status" value="1"/>
</dbReference>
<evidence type="ECO:0000256" key="5">
    <source>
        <dbReference type="ARBA" id="ARBA00022723"/>
    </source>
</evidence>
<dbReference type="GO" id="GO:0046872">
    <property type="term" value="F:metal ion binding"/>
    <property type="evidence" value="ECO:0007669"/>
    <property type="project" value="UniProtKB-KW"/>
</dbReference>
<dbReference type="PANTHER" id="PTHR43742:SF9">
    <property type="entry name" value="TETRATHIONATE REDUCTASE SUBUNIT A"/>
    <property type="match status" value="1"/>
</dbReference>
<dbReference type="InterPro" id="IPR006657">
    <property type="entry name" value="MoPterin_dinucl-bd_dom"/>
</dbReference>
<keyword evidence="9" id="KW-0411">Iron-sulfur</keyword>
<organism evidence="12 13">
    <name type="scientific">Candidatus Carbonibacillus altaicus</name>
    <dbReference type="NCBI Taxonomy" id="2163959"/>
    <lineage>
        <taxon>Bacteria</taxon>
        <taxon>Bacillati</taxon>
        <taxon>Bacillota</taxon>
        <taxon>Bacilli</taxon>
        <taxon>Bacillales</taxon>
        <taxon>Candidatus Carbonibacillus</taxon>
    </lineage>
</organism>
<keyword evidence="3" id="KW-0004">4Fe-4S</keyword>
<dbReference type="InterPro" id="IPR006311">
    <property type="entry name" value="TAT_signal"/>
</dbReference>
<dbReference type="AlphaFoldDB" id="A0A2R6XYT2"/>
<dbReference type="GO" id="GO:0051539">
    <property type="term" value="F:4 iron, 4 sulfur cluster binding"/>
    <property type="evidence" value="ECO:0007669"/>
    <property type="project" value="UniProtKB-KW"/>
</dbReference>
<keyword evidence="4" id="KW-0500">Molybdenum</keyword>
<sequence length="1040" mass="115784">MEGETTMHEQNEKKGVSRRTFLKVAGALGALGALGGLGIRIGHTLGQTMQAPSFYPENKRLYASSRISQEPEASIDLDTGDVRLNPKYLIRSSVCLGCFSNCGNRVKIDRATGRIVKVYGNPYHPNAAENPLPYETPFIQSYWAQSRYQDMGFKHRATVCPRGNSAFEQTYDPKRILIPLKRNGPRGSGRWKPIDYETLLNEVVEGGKLFQDIGENHTIEGFRSLHDHKTPIDPQHPEIGPKSYQVVLFGGRFDGRDTFFKRFAQGFGTPNAYGHRGFCGSSRRVAYQAFTDEWKDAPHMKPDYEEADFVLFMGSSPGQAGNPYQPILRYTAEGASERHLRFVVVDPVLQNISGSQYRWIPIRPGTDGALVMGMMRWIFENNRFNARYLEATRLDVAEERGFASYTNATYLIIDEPTHPSYRKLLRGRDIGLSGEAEELPVVLTTDGSLKTIDQAPVGTLFFEGNVSLPDGNTIRVMTALTKLRQNAYKRDLKTYSTISNVPEKTIIELADTFTSRGTRVGVEHHGGIMHPNGFYTSYAMIILNALVGSVNMRGGMTKSAGGYKTYAEGPRYDLNTIPDQPKVKGLRVGRDKFPYENTPEYKEKVKAGQNPYPASRMYYPFAVGLGQEVLMSAKEKSPYPVKILLIHQANPLYTVPGLYQKDILDMLQKPDELPLIISIDVVMGETSAYADYIIPDTVFYESWGLPSVWNGMLTKVSAVRYPVVTPLTPKLADGRHINMETFLIDLAKRVGVAGFGAKGMKDVNGRVLPIDKQEDFYLRAVANIAFDQKPVPDASSEEMDLIDLEGALGKAKNSVTAEEWKKIAYVLIRGGRFESRDQAYIGDRLKYRWERVLNIYNEQVATGRHPLTGEYFEGTADYIPPAWPDGTPLDKAYPADEWPFTIISYKSRYRSVSTLANIPRLQNIKTENAIQINAQDAARLGIRDGDTIKVITAAGEATGIALTRQGLMPGTLAVAFGYGHWEYGSKPYSIGSDTIKGDSKRGAGFALNPLVPRDPHGWLVNDPVGGSIARNDTRAKVVKI</sequence>
<comment type="similarity">
    <text evidence="2">Belongs to the prokaryotic molybdopterin-containing oxidoreductase family.</text>
</comment>